<evidence type="ECO:0000256" key="1">
    <source>
        <dbReference type="ARBA" id="ARBA00004167"/>
    </source>
</evidence>
<dbReference type="PROSITE" id="PS00086">
    <property type="entry name" value="CYTOCHROME_P450"/>
    <property type="match status" value="1"/>
</dbReference>
<dbReference type="InterPro" id="IPR036396">
    <property type="entry name" value="Cyt_P450_sf"/>
</dbReference>
<gene>
    <name evidence="15" type="primary">LOC109708758</name>
</gene>
<keyword evidence="4 13" id="KW-0812">Transmembrane</keyword>
<evidence type="ECO:0000256" key="11">
    <source>
        <dbReference type="PIRSR" id="PIRSR602401-1"/>
    </source>
</evidence>
<name>A0A6P5ERM8_ANACO</name>
<evidence type="ECO:0000256" key="2">
    <source>
        <dbReference type="ARBA" id="ARBA00010617"/>
    </source>
</evidence>
<evidence type="ECO:0000256" key="3">
    <source>
        <dbReference type="ARBA" id="ARBA00022617"/>
    </source>
</evidence>
<dbReference type="GO" id="GO:0016020">
    <property type="term" value="C:membrane"/>
    <property type="evidence" value="ECO:0007669"/>
    <property type="project" value="UniProtKB-SubCell"/>
</dbReference>
<evidence type="ECO:0000256" key="7">
    <source>
        <dbReference type="ARBA" id="ARBA00023002"/>
    </source>
</evidence>
<feature type="transmembrane region" description="Helical" evidence="13">
    <location>
        <begin position="12"/>
        <end position="34"/>
    </location>
</feature>
<evidence type="ECO:0000256" key="12">
    <source>
        <dbReference type="RuleBase" id="RU000461"/>
    </source>
</evidence>
<reference evidence="14" key="1">
    <citation type="journal article" date="2015" name="Nat. Genet.">
        <title>The pineapple genome and the evolution of CAM photosynthesis.</title>
        <authorList>
            <person name="Ming R."/>
            <person name="VanBuren R."/>
            <person name="Wai C.M."/>
            <person name="Tang H."/>
            <person name="Schatz M.C."/>
            <person name="Bowers J.E."/>
            <person name="Lyons E."/>
            <person name="Wang M.L."/>
            <person name="Chen J."/>
            <person name="Biggers E."/>
            <person name="Zhang J."/>
            <person name="Huang L."/>
            <person name="Zhang L."/>
            <person name="Miao W."/>
            <person name="Zhang J."/>
            <person name="Ye Z."/>
            <person name="Miao C."/>
            <person name="Lin Z."/>
            <person name="Wang H."/>
            <person name="Zhou H."/>
            <person name="Yim W.C."/>
            <person name="Priest H.D."/>
            <person name="Zheng C."/>
            <person name="Woodhouse M."/>
            <person name="Edger P.P."/>
            <person name="Guyot R."/>
            <person name="Guo H.B."/>
            <person name="Guo H."/>
            <person name="Zheng G."/>
            <person name="Singh R."/>
            <person name="Sharma A."/>
            <person name="Min X."/>
            <person name="Zheng Y."/>
            <person name="Lee H."/>
            <person name="Gurtowski J."/>
            <person name="Sedlazeck F.J."/>
            <person name="Harkess A."/>
            <person name="McKain M.R."/>
            <person name="Liao Z."/>
            <person name="Fang J."/>
            <person name="Liu J."/>
            <person name="Zhang X."/>
            <person name="Zhang Q."/>
            <person name="Hu W."/>
            <person name="Qin Y."/>
            <person name="Wang K."/>
            <person name="Chen L.Y."/>
            <person name="Shirley N."/>
            <person name="Lin Y.R."/>
            <person name="Liu L.Y."/>
            <person name="Hernandez A.G."/>
            <person name="Wright C.L."/>
            <person name="Bulone V."/>
            <person name="Tuskan G.A."/>
            <person name="Heath K."/>
            <person name="Zee F."/>
            <person name="Moore P.H."/>
            <person name="Sunkar R."/>
            <person name="Leebens-Mack J.H."/>
            <person name="Mockler T."/>
            <person name="Bennetzen J.L."/>
            <person name="Freeling M."/>
            <person name="Sankoff D."/>
            <person name="Paterson A.H."/>
            <person name="Zhu X."/>
            <person name="Yang X."/>
            <person name="Smith J.A."/>
            <person name="Cushman J.C."/>
            <person name="Paull R.E."/>
            <person name="Yu Q."/>
        </authorList>
    </citation>
    <scope>NUCLEOTIDE SEQUENCE [LARGE SCALE GENOMIC DNA]</scope>
    <source>
        <strain evidence="14">cv. F153</strain>
    </source>
</reference>
<dbReference type="Pfam" id="PF00067">
    <property type="entry name" value="p450"/>
    <property type="match status" value="1"/>
</dbReference>
<evidence type="ECO:0000256" key="6">
    <source>
        <dbReference type="ARBA" id="ARBA00022989"/>
    </source>
</evidence>
<dbReference type="GO" id="GO:0010268">
    <property type="term" value="P:brassinosteroid homeostasis"/>
    <property type="evidence" value="ECO:0007669"/>
    <property type="project" value="UniProtKB-ARBA"/>
</dbReference>
<comment type="cofactor">
    <cofactor evidence="11">
        <name>heme</name>
        <dbReference type="ChEBI" id="CHEBI:30413"/>
    </cofactor>
</comment>
<dbReference type="InterPro" id="IPR017972">
    <property type="entry name" value="Cyt_P450_CS"/>
</dbReference>
<dbReference type="InterPro" id="IPR050665">
    <property type="entry name" value="Cytochrome_P450_Monooxygen"/>
</dbReference>
<dbReference type="RefSeq" id="XP_020086172.1">
    <property type="nucleotide sequence ID" value="XM_020230583.1"/>
</dbReference>
<dbReference type="GO" id="GO:0016705">
    <property type="term" value="F:oxidoreductase activity, acting on paired donors, with incorporation or reduction of molecular oxygen"/>
    <property type="evidence" value="ECO:0007669"/>
    <property type="project" value="InterPro"/>
</dbReference>
<keyword evidence="8 11" id="KW-0408">Iron</keyword>
<comment type="similarity">
    <text evidence="2 12">Belongs to the cytochrome P450 family.</text>
</comment>
<dbReference type="GO" id="GO:0005506">
    <property type="term" value="F:iron ion binding"/>
    <property type="evidence" value="ECO:0007669"/>
    <property type="project" value="InterPro"/>
</dbReference>
<evidence type="ECO:0000256" key="5">
    <source>
        <dbReference type="ARBA" id="ARBA00022723"/>
    </source>
</evidence>
<dbReference type="SUPFAM" id="SSF48264">
    <property type="entry name" value="Cytochrome P450"/>
    <property type="match status" value="1"/>
</dbReference>
<dbReference type="PRINTS" id="PR00385">
    <property type="entry name" value="P450"/>
</dbReference>
<dbReference type="GO" id="GO:0020037">
    <property type="term" value="F:heme binding"/>
    <property type="evidence" value="ECO:0007669"/>
    <property type="project" value="InterPro"/>
</dbReference>
<dbReference type="GeneID" id="109708758"/>
<evidence type="ECO:0000256" key="9">
    <source>
        <dbReference type="ARBA" id="ARBA00023033"/>
    </source>
</evidence>
<dbReference type="CDD" id="cd20642">
    <property type="entry name" value="CYP72"/>
    <property type="match status" value="1"/>
</dbReference>
<protein>
    <submittedName>
        <fullName evidence="15">Cytochrome P450 72A15-like isoform X1</fullName>
    </submittedName>
</protein>
<keyword evidence="7 12" id="KW-0560">Oxidoreductase</keyword>
<feature type="binding site" description="axial binding residue" evidence="11">
    <location>
        <position position="476"/>
    </location>
    <ligand>
        <name>heme</name>
        <dbReference type="ChEBI" id="CHEBI:30413"/>
    </ligand>
    <ligandPart>
        <name>Fe</name>
        <dbReference type="ChEBI" id="CHEBI:18248"/>
    </ligandPart>
</feature>
<dbReference type="OrthoDB" id="1470350at2759"/>
<keyword evidence="5 11" id="KW-0479">Metal-binding</keyword>
<evidence type="ECO:0000256" key="4">
    <source>
        <dbReference type="ARBA" id="ARBA00022692"/>
    </source>
</evidence>
<keyword evidence="3 11" id="KW-0349">Heme</keyword>
<dbReference type="Gene3D" id="1.10.630.10">
    <property type="entry name" value="Cytochrome P450"/>
    <property type="match status" value="1"/>
</dbReference>
<dbReference type="PRINTS" id="PR00463">
    <property type="entry name" value="EP450I"/>
</dbReference>
<evidence type="ECO:0000256" key="8">
    <source>
        <dbReference type="ARBA" id="ARBA00023004"/>
    </source>
</evidence>
<evidence type="ECO:0000313" key="14">
    <source>
        <dbReference type="Proteomes" id="UP000515123"/>
    </source>
</evidence>
<keyword evidence="9 12" id="KW-0503">Monooxygenase</keyword>
<reference evidence="15" key="2">
    <citation type="submission" date="2025-08" db="UniProtKB">
        <authorList>
            <consortium name="RefSeq"/>
        </authorList>
    </citation>
    <scope>IDENTIFICATION</scope>
    <source>
        <tissue evidence="15">Leaf</tissue>
    </source>
</reference>
<dbReference type="AlphaFoldDB" id="A0A6P5ERM8"/>
<evidence type="ECO:0000256" key="10">
    <source>
        <dbReference type="ARBA" id="ARBA00023136"/>
    </source>
</evidence>
<evidence type="ECO:0000256" key="13">
    <source>
        <dbReference type="SAM" id="Phobius"/>
    </source>
</evidence>
<evidence type="ECO:0000313" key="15">
    <source>
        <dbReference type="RefSeq" id="XP_020086172.1"/>
    </source>
</evidence>
<keyword evidence="6 13" id="KW-1133">Transmembrane helix</keyword>
<sequence>MIKMMMTMRSESIVSLVYVAEVVMVVVVVVIWAIRALNWALWRPKRIERTLRAQGLKGSPYRPISGDVNDNDRLNRAARSKPAPLHHRIVPRVTPFVDRAMARYGKTSFTWFGPHPRVTLMDPELVREVLSDKSGCLQKPRNPLARLLASGLAAYEGQKWTKHRRIINPAFHLEKLKHMMAAFSLCCDELIDRWDGLIGGRGSGEVDVWPELQSFTGDVISRAAFGSSYREGRRIFELQEEQAPLVMEVLQSLYIPGYRYLPTKKNKKMMAISKEVGDILRSMIEQRVQATRKGEAKNNDLLGLLLESNMTDYPDTRGYRNNMTIEEVIEECKLFYFAGQETTSVLLTWTIIALSMHPDWQARARDEVSQVFGKNKPDYEGLNRLKDVTMVLHEVLRLYPPASMLIRETTKEMQVGNITFPAGVHLVLPILSMHHDAEFWGPDSTEFRPDRFGEGISKASKVQGVFFPFGRGPRICIGQGFALLEAKMALSRILQQFSFELSPSYAHAPYTAITLHPQHGAQIIFHRI</sequence>
<dbReference type="PANTHER" id="PTHR24282:SF255">
    <property type="entry name" value="CYTOCHROME P450 72A11-RELATED"/>
    <property type="match status" value="1"/>
</dbReference>
<proteinExistence type="inferred from homology"/>
<keyword evidence="10 13" id="KW-0472">Membrane</keyword>
<dbReference type="Proteomes" id="UP000515123">
    <property type="component" value="Linkage group 1"/>
</dbReference>
<keyword evidence="14" id="KW-1185">Reference proteome</keyword>
<organism evidence="14 15">
    <name type="scientific">Ananas comosus</name>
    <name type="common">Pineapple</name>
    <name type="synonym">Ananas ananas</name>
    <dbReference type="NCBI Taxonomy" id="4615"/>
    <lineage>
        <taxon>Eukaryota</taxon>
        <taxon>Viridiplantae</taxon>
        <taxon>Streptophyta</taxon>
        <taxon>Embryophyta</taxon>
        <taxon>Tracheophyta</taxon>
        <taxon>Spermatophyta</taxon>
        <taxon>Magnoliopsida</taxon>
        <taxon>Liliopsida</taxon>
        <taxon>Poales</taxon>
        <taxon>Bromeliaceae</taxon>
        <taxon>Bromelioideae</taxon>
        <taxon>Ananas</taxon>
    </lineage>
</organism>
<dbReference type="InterPro" id="IPR001128">
    <property type="entry name" value="Cyt_P450"/>
</dbReference>
<dbReference type="FunFam" id="1.10.630.10:FF:000029">
    <property type="entry name" value="Cytochrome P450 734A1"/>
    <property type="match status" value="1"/>
</dbReference>
<dbReference type="InterPro" id="IPR002401">
    <property type="entry name" value="Cyt_P450_E_grp-I"/>
</dbReference>
<dbReference type="PANTHER" id="PTHR24282">
    <property type="entry name" value="CYTOCHROME P450 FAMILY MEMBER"/>
    <property type="match status" value="1"/>
</dbReference>
<comment type="subcellular location">
    <subcellularLocation>
        <location evidence="1">Membrane</location>
        <topology evidence="1">Single-pass membrane protein</topology>
    </subcellularLocation>
</comment>
<dbReference type="GO" id="GO:0016131">
    <property type="term" value="P:brassinosteroid metabolic process"/>
    <property type="evidence" value="ECO:0007669"/>
    <property type="project" value="UniProtKB-ARBA"/>
</dbReference>
<dbReference type="GO" id="GO:0004497">
    <property type="term" value="F:monooxygenase activity"/>
    <property type="evidence" value="ECO:0007669"/>
    <property type="project" value="UniProtKB-KW"/>
</dbReference>
<accession>A0A6P5ERM8</accession>